<evidence type="ECO:0000313" key="12">
    <source>
        <dbReference type="Proteomes" id="UP000058925"/>
    </source>
</evidence>
<feature type="binding site" evidence="9">
    <location>
        <begin position="227"/>
        <end position="229"/>
    </location>
    <ligand>
        <name>ATP</name>
        <dbReference type="ChEBI" id="CHEBI:30616"/>
    </ligand>
</feature>
<feature type="binding site" evidence="9">
    <location>
        <begin position="219"/>
        <end position="221"/>
    </location>
    <ligand>
        <name>ATP</name>
        <dbReference type="ChEBI" id="CHEBI:30616"/>
    </ligand>
</feature>
<dbReference type="HAMAP" id="MF_02075">
    <property type="entry name" value="Asp_tRNA_synth_type2"/>
    <property type="match status" value="1"/>
</dbReference>
<comment type="function">
    <text evidence="9">Catalyzes the attachment of L-aspartate to tRNA(Asp) in a two-step reaction: L-aspartate is first activated by ATP to form Asp-AMP and then transferred to the acceptor end of tRNA(Asp).</text>
</comment>
<keyword evidence="8 9" id="KW-0030">Aminoacyl-tRNA synthetase</keyword>
<evidence type="ECO:0000259" key="10">
    <source>
        <dbReference type="PROSITE" id="PS50862"/>
    </source>
</evidence>
<feature type="binding site" evidence="9">
    <location>
        <position position="364"/>
    </location>
    <ligand>
        <name>ATP</name>
        <dbReference type="ChEBI" id="CHEBI:30616"/>
    </ligand>
</feature>
<keyword evidence="9" id="KW-0460">Magnesium</keyword>
<accession>A0A654M0N6</accession>
<dbReference type="InterPro" id="IPR002312">
    <property type="entry name" value="Asp/Asn-tRNA-synth_IIb"/>
</dbReference>
<keyword evidence="7 9" id="KW-0648">Protein biosynthesis</keyword>
<dbReference type="GO" id="GO:0005524">
    <property type="term" value="F:ATP binding"/>
    <property type="evidence" value="ECO:0007669"/>
    <property type="project" value="UniProtKB-UniRule"/>
</dbReference>
<keyword evidence="9" id="KW-0479">Metal-binding</keyword>
<dbReference type="SUPFAM" id="SSF55681">
    <property type="entry name" value="Class II aaRS and biotin synthetases"/>
    <property type="match status" value="1"/>
</dbReference>
<dbReference type="EMBL" id="CP012850">
    <property type="protein sequence ID" value="ALI37298.1"/>
    <property type="molecule type" value="Genomic_DNA"/>
</dbReference>
<keyword evidence="12" id="KW-1185">Reference proteome</keyword>
<dbReference type="Gene3D" id="2.40.50.140">
    <property type="entry name" value="Nucleic acid-binding proteins"/>
    <property type="match status" value="1"/>
</dbReference>
<evidence type="ECO:0000256" key="6">
    <source>
        <dbReference type="ARBA" id="ARBA00022840"/>
    </source>
</evidence>
<keyword evidence="3 9" id="KW-0963">Cytoplasm</keyword>
<feature type="domain" description="Aminoacyl-transfer RNA synthetases class-II family profile" evidence="10">
    <location>
        <begin position="143"/>
        <end position="441"/>
    </location>
</feature>
<feature type="binding site" evidence="9">
    <location>
        <position position="367"/>
    </location>
    <ligand>
        <name>Mg(2+)</name>
        <dbReference type="ChEBI" id="CHEBI:18420"/>
        <label>2</label>
    </ligand>
</feature>
<protein>
    <recommendedName>
        <fullName evidence="9">Aspartate--tRNA(Asp) ligase</fullName>
        <ecNumber evidence="9">6.1.1.12</ecNumber>
    </recommendedName>
    <alternativeName>
        <fullName evidence="9">Aspartyl-tRNA synthetase</fullName>
        <shortName evidence="9">AspRS</shortName>
    </alternativeName>
    <alternativeName>
        <fullName evidence="9">Discriminating aspartyl-tRNA synthetase</fullName>
        <shortName evidence="9">D-AspRS</shortName>
    </alternativeName>
</protein>
<evidence type="ECO:0000256" key="1">
    <source>
        <dbReference type="ARBA" id="ARBA00004496"/>
    </source>
</evidence>
<dbReference type="PROSITE" id="PS50862">
    <property type="entry name" value="AA_TRNA_LIGASE_II"/>
    <property type="match status" value="1"/>
</dbReference>
<dbReference type="FunFam" id="3.30.930.10:FF:000038">
    <property type="entry name" value="Aspartate--tRNA ligase"/>
    <property type="match status" value="1"/>
</dbReference>
<comment type="subunit">
    <text evidence="9">Homodimer.</text>
</comment>
<evidence type="ECO:0000256" key="2">
    <source>
        <dbReference type="ARBA" id="ARBA00005312"/>
    </source>
</evidence>
<dbReference type="PANTHER" id="PTHR43450:SF1">
    <property type="entry name" value="ASPARTATE--TRNA LIGASE, CYTOPLASMIC"/>
    <property type="match status" value="1"/>
</dbReference>
<dbReference type="NCBIfam" id="TIGR00458">
    <property type="entry name" value="aspS_nondisc"/>
    <property type="match status" value="1"/>
</dbReference>
<feature type="region of interest" description="Aspartate" evidence="9">
    <location>
        <begin position="198"/>
        <end position="201"/>
    </location>
</feature>
<dbReference type="GO" id="GO:0000287">
    <property type="term" value="F:magnesium ion binding"/>
    <property type="evidence" value="ECO:0007669"/>
    <property type="project" value="UniProtKB-UniRule"/>
</dbReference>
<keyword evidence="6 9" id="KW-0067">ATP-binding</keyword>
<dbReference type="InterPro" id="IPR045864">
    <property type="entry name" value="aa-tRNA-synth_II/BPL/LPL"/>
</dbReference>
<feature type="binding site" evidence="9">
    <location>
        <position position="219"/>
    </location>
    <ligand>
        <name>L-aspartate</name>
        <dbReference type="ChEBI" id="CHEBI:29991"/>
    </ligand>
</feature>
<dbReference type="InterPro" id="IPR004365">
    <property type="entry name" value="NA-bd_OB_tRNA"/>
</dbReference>
<dbReference type="PRINTS" id="PR01042">
    <property type="entry name" value="TRNASYNTHASP"/>
</dbReference>
<feature type="binding site" evidence="9">
    <location>
        <position position="176"/>
    </location>
    <ligand>
        <name>L-aspartate</name>
        <dbReference type="ChEBI" id="CHEBI:29991"/>
    </ligand>
</feature>
<dbReference type="Gene3D" id="3.30.930.10">
    <property type="entry name" value="Bira Bifunctional Protein, Domain 2"/>
    <property type="match status" value="1"/>
</dbReference>
<proteinExistence type="inferred from homology"/>
<evidence type="ECO:0000313" key="11">
    <source>
        <dbReference type="EMBL" id="ALI37298.1"/>
    </source>
</evidence>
<evidence type="ECO:0000256" key="7">
    <source>
        <dbReference type="ARBA" id="ARBA00022917"/>
    </source>
</evidence>
<dbReference type="KEGG" id="taa:NMY3_03112"/>
<feature type="binding site" evidence="9">
    <location>
        <position position="371"/>
    </location>
    <ligand>
        <name>L-aspartate</name>
        <dbReference type="ChEBI" id="CHEBI:29991"/>
    </ligand>
</feature>
<dbReference type="Pfam" id="PF00152">
    <property type="entry name" value="tRNA-synt_2"/>
    <property type="match status" value="1"/>
</dbReference>
<dbReference type="GO" id="GO:0005829">
    <property type="term" value="C:cytosol"/>
    <property type="evidence" value="ECO:0007669"/>
    <property type="project" value="TreeGrafter"/>
</dbReference>
<feature type="binding site" evidence="9">
    <location>
        <position position="364"/>
    </location>
    <ligand>
        <name>Mg(2+)</name>
        <dbReference type="ChEBI" id="CHEBI:18420"/>
        <label>2</label>
    </ligand>
</feature>
<sequence length="441" mass="50324">MAHAAQNESNSYERTHFTSELQKLQTGTEVRVAGWIEDFRDIGKLGFIILRDVTGLVQAVLVGENLQKAKSIPRQSNILLKGVLQGTKSKNFPFEIKVEEVFVFSPASLSLPVDPTGRVESNLDTRLDSRALDLRNPKISNIFIIRSNVLKLIRDFFLENKFIEVNTPKIIGSASEGGSNLFSFDYFKRKGFLAQSPQLYKEQLVLALDRVYEIAPFFRAENSHTLRHLNEFLSVDLEAAYLDYYEIMSIVEELIKKILMHLRDSNNIESENSLIRGNALNDLISNPFPKISYEKCLDELNRLGEKVTFGDDLSDSSLKKLGEKYDKFYFIVDWPLSLKPFYIHEKESHPTLSKSFDLQFGYLELVSGGTRQHDVSKLKSRLVEQGLSPESFRDHLRVFEWGMPPHSGCGLGFDRLMMVLLGLSNIREAVLYPRDTSRISP</sequence>
<dbReference type="Proteomes" id="UP000058925">
    <property type="component" value="Chromosome"/>
</dbReference>
<comment type="similarity">
    <text evidence="2 9">Belongs to the class-II aminoacyl-tRNA synthetase family. Type 2 subfamily.</text>
</comment>
<dbReference type="InterPro" id="IPR006195">
    <property type="entry name" value="aa-tRNA-synth_II"/>
</dbReference>
<keyword evidence="4 9" id="KW-0436">Ligase</keyword>
<comment type="catalytic activity">
    <reaction evidence="9">
        <text>tRNA(Asp) + L-aspartate + ATP = L-aspartyl-tRNA(Asp) + AMP + diphosphate</text>
        <dbReference type="Rhea" id="RHEA:19649"/>
        <dbReference type="Rhea" id="RHEA-COMP:9660"/>
        <dbReference type="Rhea" id="RHEA-COMP:9678"/>
        <dbReference type="ChEBI" id="CHEBI:29991"/>
        <dbReference type="ChEBI" id="CHEBI:30616"/>
        <dbReference type="ChEBI" id="CHEBI:33019"/>
        <dbReference type="ChEBI" id="CHEBI:78442"/>
        <dbReference type="ChEBI" id="CHEBI:78516"/>
        <dbReference type="ChEBI" id="CHEBI:456215"/>
        <dbReference type="EC" id="6.1.1.12"/>
    </reaction>
</comment>
<organism evidence="11 12">
    <name type="scientific">Candidatus Nitrosocosmicus oleophilus</name>
    <dbReference type="NCBI Taxonomy" id="1353260"/>
    <lineage>
        <taxon>Archaea</taxon>
        <taxon>Nitrososphaerota</taxon>
        <taxon>Nitrososphaeria</taxon>
        <taxon>Nitrososphaerales</taxon>
        <taxon>Nitrososphaeraceae</taxon>
        <taxon>Candidatus Nitrosocosmicus</taxon>
    </lineage>
</organism>
<comment type="subcellular location">
    <subcellularLocation>
        <location evidence="1 9">Cytoplasm</location>
    </subcellularLocation>
</comment>
<dbReference type="AlphaFoldDB" id="A0A654M0N6"/>
<dbReference type="CDD" id="cd00776">
    <property type="entry name" value="AsxRS_core"/>
    <property type="match status" value="1"/>
</dbReference>
<evidence type="ECO:0000256" key="3">
    <source>
        <dbReference type="ARBA" id="ARBA00022490"/>
    </source>
</evidence>
<feature type="binding site" evidence="9">
    <location>
        <position position="364"/>
    </location>
    <ligand>
        <name>Mg(2+)</name>
        <dbReference type="ChEBI" id="CHEBI:18420"/>
        <label>3</label>
    </ligand>
</feature>
<name>A0A654M0N6_9ARCH</name>
<dbReference type="InterPro" id="IPR004364">
    <property type="entry name" value="Aa-tRNA-synt_II"/>
</dbReference>
<comment type="cofactor">
    <cofactor evidence="9">
        <name>Mg(2+)</name>
        <dbReference type="ChEBI" id="CHEBI:18420"/>
    </cofactor>
    <text evidence="9">Binds 3 Mg(2+) cations per subunit. The strongest magnesium site (Mg1) is bound to the beta- and gamma-phosphates of ATP and four water molecules complete its coordination sphere.</text>
</comment>
<dbReference type="EC" id="6.1.1.12" evidence="9"/>
<feature type="binding site" evidence="9">
    <location>
        <position position="367"/>
    </location>
    <ligand>
        <name>L-aspartate</name>
        <dbReference type="ChEBI" id="CHEBI:29991"/>
    </ligand>
</feature>
<dbReference type="InterPro" id="IPR012340">
    <property type="entry name" value="NA-bd_OB-fold"/>
</dbReference>
<dbReference type="NCBIfam" id="NF003483">
    <property type="entry name" value="PRK05159.1"/>
    <property type="match status" value="1"/>
</dbReference>
<dbReference type="GO" id="GO:0004815">
    <property type="term" value="F:aspartate-tRNA ligase activity"/>
    <property type="evidence" value="ECO:0007669"/>
    <property type="project" value="UniProtKB-UniRule"/>
</dbReference>
<feature type="site" description="Important for tRNA discrimination" evidence="9">
    <location>
        <position position="90"/>
    </location>
</feature>
<evidence type="ECO:0000256" key="5">
    <source>
        <dbReference type="ARBA" id="ARBA00022741"/>
    </source>
</evidence>
<dbReference type="SUPFAM" id="SSF50249">
    <property type="entry name" value="Nucleic acid-binding proteins"/>
    <property type="match status" value="1"/>
</dbReference>
<comment type="caution">
    <text evidence="9">Lacks conserved residue(s) required for the propagation of feature annotation.</text>
</comment>
<dbReference type="GO" id="GO:0006422">
    <property type="term" value="P:aspartyl-tRNA aminoacylation"/>
    <property type="evidence" value="ECO:0007669"/>
    <property type="project" value="UniProtKB-UniRule"/>
</dbReference>
<dbReference type="InterPro" id="IPR004523">
    <property type="entry name" value="Asp-tRNA_synthase_2"/>
</dbReference>
<feature type="binding site" evidence="9">
    <location>
        <begin position="412"/>
        <end position="415"/>
    </location>
    <ligand>
        <name>ATP</name>
        <dbReference type="ChEBI" id="CHEBI:30616"/>
    </ligand>
</feature>
<keyword evidence="5 9" id="KW-0547">Nucleotide-binding</keyword>
<evidence type="ECO:0000256" key="8">
    <source>
        <dbReference type="ARBA" id="ARBA00023146"/>
    </source>
</evidence>
<reference evidence="12" key="1">
    <citation type="submission" date="2015-10" db="EMBL/GenBank/DDBJ databases">
        <title>Niche specialization of a soil ammonia-oxidizing archaeon, Candidatus Nitrosocosmicus oleophilus.</title>
        <authorList>
            <person name="Jung M.-Y."/>
            <person name="Rhee S.-K."/>
        </authorList>
    </citation>
    <scope>NUCLEOTIDE SEQUENCE [LARGE SCALE GENOMIC DNA]</scope>
    <source>
        <strain evidence="12">MY3</strain>
    </source>
</reference>
<dbReference type="GO" id="GO:0003723">
    <property type="term" value="F:RNA binding"/>
    <property type="evidence" value="ECO:0007669"/>
    <property type="project" value="TreeGrafter"/>
</dbReference>
<evidence type="ECO:0000256" key="9">
    <source>
        <dbReference type="HAMAP-Rule" id="MF_02075"/>
    </source>
</evidence>
<dbReference type="GO" id="GO:0017101">
    <property type="term" value="C:aminoacyl-tRNA synthetase multienzyme complex"/>
    <property type="evidence" value="ECO:0007669"/>
    <property type="project" value="TreeGrafter"/>
</dbReference>
<dbReference type="PANTHER" id="PTHR43450">
    <property type="entry name" value="ASPARTYL-TRNA SYNTHETASE"/>
    <property type="match status" value="1"/>
</dbReference>
<dbReference type="Pfam" id="PF01336">
    <property type="entry name" value="tRNA_anti-codon"/>
    <property type="match status" value="1"/>
</dbReference>
<gene>
    <name evidence="11" type="primary">asnS_2</name>
    <name evidence="9" type="synonym">aspS</name>
    <name evidence="11" type="ORF">NMY3_03112</name>
</gene>
<dbReference type="OrthoDB" id="5908at2157"/>
<evidence type="ECO:0000256" key="4">
    <source>
        <dbReference type="ARBA" id="ARBA00022598"/>
    </source>
</evidence>